<sequence length="131" mass="15298">HILLLKHILLNEHISQSDCGVWLIFHLQRNLLNQIDNDVIFNGWSSIMINNFNDNKLIPKDILSNSSYLEFVTNPTCRVSGSSLDDLIDRCLTKIRYTVANQQHKHKINERRNRIIDSFTRPIANDESEKK</sequence>
<gene>
    <name evidence="1" type="ORF">MBJ925_LOCUS13627</name>
</gene>
<evidence type="ECO:0000313" key="1">
    <source>
        <dbReference type="EMBL" id="CAF2053613.1"/>
    </source>
</evidence>
<protein>
    <submittedName>
        <fullName evidence="1">Uncharacterized protein</fullName>
    </submittedName>
</protein>
<accession>A0A816PZH6</accession>
<name>A0A816PZH6_9BILA</name>
<comment type="caution">
    <text evidence="1">The sequence shown here is derived from an EMBL/GenBank/DDBJ whole genome shotgun (WGS) entry which is preliminary data.</text>
</comment>
<dbReference type="AlphaFoldDB" id="A0A816PZH6"/>
<dbReference type="EMBL" id="CAJNRE010006305">
    <property type="protein sequence ID" value="CAF2053613.1"/>
    <property type="molecule type" value="Genomic_DNA"/>
</dbReference>
<reference evidence="1" key="1">
    <citation type="submission" date="2021-02" db="EMBL/GenBank/DDBJ databases">
        <authorList>
            <person name="Nowell W R."/>
        </authorList>
    </citation>
    <scope>NUCLEOTIDE SEQUENCE</scope>
</reference>
<feature type="non-terminal residue" evidence="1">
    <location>
        <position position="1"/>
    </location>
</feature>
<dbReference type="Proteomes" id="UP000663824">
    <property type="component" value="Unassembled WGS sequence"/>
</dbReference>
<organism evidence="1 2">
    <name type="scientific">Rotaria magnacalcarata</name>
    <dbReference type="NCBI Taxonomy" id="392030"/>
    <lineage>
        <taxon>Eukaryota</taxon>
        <taxon>Metazoa</taxon>
        <taxon>Spiralia</taxon>
        <taxon>Gnathifera</taxon>
        <taxon>Rotifera</taxon>
        <taxon>Eurotatoria</taxon>
        <taxon>Bdelloidea</taxon>
        <taxon>Philodinida</taxon>
        <taxon>Philodinidae</taxon>
        <taxon>Rotaria</taxon>
    </lineage>
</organism>
<evidence type="ECO:0000313" key="2">
    <source>
        <dbReference type="Proteomes" id="UP000663824"/>
    </source>
</evidence>
<proteinExistence type="predicted"/>